<keyword evidence="1" id="KW-0489">Methyltransferase</keyword>
<dbReference type="EMBL" id="JAATIS010004753">
    <property type="protein sequence ID" value="KAG2461016.1"/>
    <property type="molecule type" value="Genomic_DNA"/>
</dbReference>
<evidence type="ECO:0000313" key="6">
    <source>
        <dbReference type="Proteomes" id="UP000886611"/>
    </source>
</evidence>
<sequence>MALVLYLDLNAQSQVLDPHYGMYVWPCAVVLAQYVWHHKEHVIGKSMLEIGAGVGLPGVVAAKCGAKVILSDSARFPACLENSQRSCEANGLSDVVVLGITWGQVSPELLDLPQLDIVLGSDVFFEPEATFTIYEDTAPSSSGDLGKLLDLDRDLDSLTDAGVLLRDLERDFDLERDLDGDLDLDFDLVLRGVRDLERDRERE</sequence>
<dbReference type="Gene3D" id="3.40.50.150">
    <property type="entry name" value="Vaccinia Virus protein VP39"/>
    <property type="match status" value="1"/>
</dbReference>
<dbReference type="InterPro" id="IPR029063">
    <property type="entry name" value="SAM-dependent_MTases_sf"/>
</dbReference>
<keyword evidence="2" id="KW-0808">Transferase</keyword>
<feature type="non-terminal residue" evidence="5">
    <location>
        <position position="1"/>
    </location>
</feature>
<dbReference type="GO" id="GO:0032259">
    <property type="term" value="P:methylation"/>
    <property type="evidence" value="ECO:0007669"/>
    <property type="project" value="UniProtKB-KW"/>
</dbReference>
<name>A0A8X7X441_POLSE</name>
<evidence type="ECO:0000256" key="1">
    <source>
        <dbReference type="ARBA" id="ARBA00022603"/>
    </source>
</evidence>
<feature type="non-terminal residue" evidence="5">
    <location>
        <position position="203"/>
    </location>
</feature>
<keyword evidence="3" id="KW-0949">S-adenosyl-L-methionine</keyword>
<dbReference type="GO" id="GO:0005737">
    <property type="term" value="C:cytoplasm"/>
    <property type="evidence" value="ECO:0007669"/>
    <property type="project" value="TreeGrafter"/>
</dbReference>
<organism evidence="5 6">
    <name type="scientific">Polypterus senegalus</name>
    <name type="common">Senegal bichir</name>
    <dbReference type="NCBI Taxonomy" id="55291"/>
    <lineage>
        <taxon>Eukaryota</taxon>
        <taxon>Metazoa</taxon>
        <taxon>Chordata</taxon>
        <taxon>Craniata</taxon>
        <taxon>Vertebrata</taxon>
        <taxon>Euteleostomi</taxon>
        <taxon>Actinopterygii</taxon>
        <taxon>Polypteriformes</taxon>
        <taxon>Polypteridae</taxon>
        <taxon>Polypterus</taxon>
    </lineage>
</organism>
<dbReference type="PANTHER" id="PTHR14614">
    <property type="entry name" value="HEPATOCELLULAR CARCINOMA-ASSOCIATED ANTIGEN"/>
    <property type="match status" value="1"/>
</dbReference>
<keyword evidence="6" id="KW-1185">Reference proteome</keyword>
<dbReference type="PANTHER" id="PTHR14614:SF164">
    <property type="entry name" value="HISTONE-ARGININE METHYLTRANSFERASE METTL23"/>
    <property type="match status" value="1"/>
</dbReference>
<reference evidence="5 6" key="1">
    <citation type="journal article" date="2021" name="Cell">
        <title>Tracing the genetic footprints of vertebrate landing in non-teleost ray-finned fishes.</title>
        <authorList>
            <person name="Bi X."/>
            <person name="Wang K."/>
            <person name="Yang L."/>
            <person name="Pan H."/>
            <person name="Jiang H."/>
            <person name="Wei Q."/>
            <person name="Fang M."/>
            <person name="Yu H."/>
            <person name="Zhu C."/>
            <person name="Cai Y."/>
            <person name="He Y."/>
            <person name="Gan X."/>
            <person name="Zeng H."/>
            <person name="Yu D."/>
            <person name="Zhu Y."/>
            <person name="Jiang H."/>
            <person name="Qiu Q."/>
            <person name="Yang H."/>
            <person name="Zhang Y.E."/>
            <person name="Wang W."/>
            <person name="Zhu M."/>
            <person name="He S."/>
            <person name="Zhang G."/>
        </authorList>
    </citation>
    <scope>NUCLEOTIDE SEQUENCE [LARGE SCALE GENOMIC DNA]</scope>
    <source>
        <strain evidence="5">Bchr_013</strain>
    </source>
</reference>
<evidence type="ECO:0000256" key="4">
    <source>
        <dbReference type="ARBA" id="ARBA00043988"/>
    </source>
</evidence>
<gene>
    <name evidence="5" type="primary">Mettl23</name>
    <name evidence="5" type="ORF">GTO96_0011533</name>
</gene>
<dbReference type="InterPro" id="IPR019410">
    <property type="entry name" value="Methyltransf_16"/>
</dbReference>
<evidence type="ECO:0000256" key="2">
    <source>
        <dbReference type="ARBA" id="ARBA00022679"/>
    </source>
</evidence>
<dbReference type="Proteomes" id="UP000886611">
    <property type="component" value="Unassembled WGS sequence"/>
</dbReference>
<dbReference type="SUPFAM" id="SSF53335">
    <property type="entry name" value="S-adenosyl-L-methionine-dependent methyltransferases"/>
    <property type="match status" value="1"/>
</dbReference>
<protein>
    <submittedName>
        <fullName evidence="5">MET23 protein</fullName>
    </submittedName>
</protein>
<dbReference type="Pfam" id="PF10294">
    <property type="entry name" value="Methyltransf_16"/>
    <property type="match status" value="1"/>
</dbReference>
<dbReference type="GO" id="GO:0008168">
    <property type="term" value="F:methyltransferase activity"/>
    <property type="evidence" value="ECO:0007669"/>
    <property type="project" value="UniProtKB-KW"/>
</dbReference>
<dbReference type="AlphaFoldDB" id="A0A8X7X441"/>
<evidence type="ECO:0000313" key="5">
    <source>
        <dbReference type="EMBL" id="KAG2461016.1"/>
    </source>
</evidence>
<evidence type="ECO:0000256" key="3">
    <source>
        <dbReference type="ARBA" id="ARBA00022691"/>
    </source>
</evidence>
<comment type="similarity">
    <text evidence="4">Belongs to the methyltransferase superfamily. METTL23 family.</text>
</comment>
<comment type="caution">
    <text evidence="5">The sequence shown here is derived from an EMBL/GenBank/DDBJ whole genome shotgun (WGS) entry which is preliminary data.</text>
</comment>
<proteinExistence type="inferred from homology"/>
<accession>A0A8X7X441</accession>
<dbReference type="GO" id="GO:0005634">
    <property type="term" value="C:nucleus"/>
    <property type="evidence" value="ECO:0007669"/>
    <property type="project" value="TreeGrafter"/>
</dbReference>